<evidence type="ECO:0000313" key="6">
    <source>
        <dbReference type="EMBL" id="KOX67309.1"/>
    </source>
</evidence>
<protein>
    <recommendedName>
        <fullName evidence="5">Phosphatidylinositol-glycan biosynthesis class W protein</fullName>
        <ecNumber evidence="5">2.3.-.-</ecNumber>
    </recommendedName>
</protein>
<dbReference type="AlphaFoldDB" id="A0A0M8ZQ58"/>
<dbReference type="GO" id="GO:0072659">
    <property type="term" value="P:protein localization to plasma membrane"/>
    <property type="evidence" value="ECO:0007669"/>
    <property type="project" value="TreeGrafter"/>
</dbReference>
<evidence type="ECO:0000256" key="4">
    <source>
        <dbReference type="ARBA" id="ARBA00023136"/>
    </source>
</evidence>
<keyword evidence="5" id="KW-0012">Acyltransferase</keyword>
<organism evidence="6 7">
    <name type="scientific">Melipona quadrifasciata</name>
    <dbReference type="NCBI Taxonomy" id="166423"/>
    <lineage>
        <taxon>Eukaryota</taxon>
        <taxon>Metazoa</taxon>
        <taxon>Ecdysozoa</taxon>
        <taxon>Arthropoda</taxon>
        <taxon>Hexapoda</taxon>
        <taxon>Insecta</taxon>
        <taxon>Pterygota</taxon>
        <taxon>Neoptera</taxon>
        <taxon>Endopterygota</taxon>
        <taxon>Hymenoptera</taxon>
        <taxon>Apocrita</taxon>
        <taxon>Aculeata</taxon>
        <taxon>Apoidea</taxon>
        <taxon>Anthophila</taxon>
        <taxon>Apidae</taxon>
        <taxon>Melipona</taxon>
    </lineage>
</organism>
<accession>A0A0M8ZQ58</accession>
<sequence>MSNTWNRNIYRQEQEAFVSGHGGTTSIEVIYAILPSCCSILLTTTTMGFLEQTVHKNICTMIEFTLIVVPSILCCTILSDYVVTVCCIMMLLTIINILLLGINSDVTSTYNIRPIYGKRPFVTHFRALTNIITAICILAIDFHIFPRKFAKTELFGYSLMDTGVGLFVLANALVAPEAKDFALKPRIGFFHTISKNIKHSARSCIPLLILGFGRSVAIEVLGYQKHVTEYGIHWNFFITLAFVKLFTSSITSTINSRYSLLSGIWILGMHEYVLSTKGLKEWVLSNRPRNDFVSANREGVVSVPGYVGLYLIGVAVGRLIHSTYQNSHAQNLLQHKHGTFQFKLFGYELDINYNESMILCIKLSLISAQTCAATLICDAYFKVSRRLANAGYCMWILTLGVMVLTLLLLIEIIADILVYVTMDSEHNQKKTKSYKTHTKSKRDRMPDKCQKNANKNSIEILEAVNYNGLLFFLLSNLMTGGINMLVRTLYVSHLKALLILIAYMAVNILSVLLLYRKQVQIKL</sequence>
<dbReference type="PANTHER" id="PTHR20661">
    <property type="entry name" value="PHOSPHATIDYLINOSITOL-GLYCAN BIOSYNTHESIS CLASS W PROTEIN"/>
    <property type="match status" value="1"/>
</dbReference>
<dbReference type="UniPathway" id="UPA00196"/>
<feature type="transmembrane region" description="Helical" evidence="5">
    <location>
        <begin position="395"/>
        <end position="420"/>
    </location>
</feature>
<feature type="transmembrane region" description="Helical" evidence="5">
    <location>
        <begin position="299"/>
        <end position="320"/>
    </location>
</feature>
<keyword evidence="3 5" id="KW-1133">Transmembrane helix</keyword>
<dbReference type="PIRSF" id="PIRSF017321">
    <property type="entry name" value="GWT1"/>
    <property type="match status" value="1"/>
</dbReference>
<dbReference type="Proteomes" id="UP000053105">
    <property type="component" value="Unassembled WGS sequence"/>
</dbReference>
<gene>
    <name evidence="6" type="ORF">WN51_09884</name>
</gene>
<evidence type="ECO:0000256" key="1">
    <source>
        <dbReference type="ARBA" id="ARBA00004141"/>
    </source>
</evidence>
<dbReference type="OrthoDB" id="15270at2759"/>
<comment type="pathway">
    <text evidence="5">Glycolipid biosynthesis; glycosylphosphatidylinositol-anchor biosynthesis.</text>
</comment>
<feature type="transmembrane region" description="Helical" evidence="5">
    <location>
        <begin position="157"/>
        <end position="176"/>
    </location>
</feature>
<comment type="subcellular location">
    <subcellularLocation>
        <location evidence="5">Endoplasmic reticulum membrane</location>
        <topology evidence="5">Multi-pass membrane protein</topology>
    </subcellularLocation>
    <subcellularLocation>
        <location evidence="1">Membrane</location>
        <topology evidence="1">Multi-pass membrane protein</topology>
    </subcellularLocation>
</comment>
<reference evidence="6 7" key="1">
    <citation type="submission" date="2015-07" db="EMBL/GenBank/DDBJ databases">
        <title>The genome of Melipona quadrifasciata.</title>
        <authorList>
            <person name="Pan H."/>
            <person name="Kapheim K."/>
        </authorList>
    </citation>
    <scope>NUCLEOTIDE SEQUENCE [LARGE SCALE GENOMIC DNA]</scope>
    <source>
        <strain evidence="6">0111107301</strain>
        <tissue evidence="6">Whole body</tissue>
    </source>
</reference>
<keyword evidence="2 5" id="KW-0812">Transmembrane</keyword>
<dbReference type="InterPro" id="IPR009447">
    <property type="entry name" value="PIGW/GWT1"/>
</dbReference>
<dbReference type="PANTHER" id="PTHR20661:SF0">
    <property type="entry name" value="PHOSPHATIDYLINOSITOL-GLYCAN BIOSYNTHESIS CLASS W PROTEIN"/>
    <property type="match status" value="1"/>
</dbReference>
<keyword evidence="4 5" id="KW-0472">Membrane</keyword>
<name>A0A0M8ZQ58_9HYME</name>
<dbReference type="GO" id="GO:0005789">
    <property type="term" value="C:endoplasmic reticulum membrane"/>
    <property type="evidence" value="ECO:0007669"/>
    <property type="project" value="UniProtKB-SubCell"/>
</dbReference>
<dbReference type="EMBL" id="KQ436245">
    <property type="protein sequence ID" value="KOX67309.1"/>
    <property type="molecule type" value="Genomic_DNA"/>
</dbReference>
<keyword evidence="5" id="KW-0256">Endoplasmic reticulum</keyword>
<dbReference type="GO" id="GO:0006506">
    <property type="term" value="P:GPI anchor biosynthetic process"/>
    <property type="evidence" value="ECO:0007669"/>
    <property type="project" value="UniProtKB-UniPathway"/>
</dbReference>
<feature type="transmembrane region" description="Helical" evidence="5">
    <location>
        <begin position="88"/>
        <end position="106"/>
    </location>
</feature>
<keyword evidence="7" id="KW-1185">Reference proteome</keyword>
<evidence type="ECO:0000313" key="7">
    <source>
        <dbReference type="Proteomes" id="UP000053105"/>
    </source>
</evidence>
<comment type="similarity">
    <text evidence="5">Belongs to the PIGW family.</text>
</comment>
<dbReference type="EC" id="2.3.-.-" evidence="5"/>
<keyword evidence="5" id="KW-0337">GPI-anchor biosynthesis</keyword>
<feature type="transmembrane region" description="Helical" evidence="5">
    <location>
        <begin position="127"/>
        <end position="145"/>
    </location>
</feature>
<proteinExistence type="inferred from homology"/>
<dbReference type="GO" id="GO:0032216">
    <property type="term" value="F:glucosaminyl-phosphatidylinositol O-acyltransferase activity"/>
    <property type="evidence" value="ECO:0007669"/>
    <property type="project" value="TreeGrafter"/>
</dbReference>
<evidence type="ECO:0000256" key="3">
    <source>
        <dbReference type="ARBA" id="ARBA00022989"/>
    </source>
</evidence>
<dbReference type="Pfam" id="PF06423">
    <property type="entry name" value="GWT1"/>
    <property type="match status" value="1"/>
</dbReference>
<keyword evidence="5" id="KW-0808">Transferase</keyword>
<feature type="transmembrane region" description="Helical" evidence="5">
    <location>
        <begin position="469"/>
        <end position="490"/>
    </location>
</feature>
<feature type="transmembrane region" description="Helical" evidence="5">
    <location>
        <begin position="496"/>
        <end position="515"/>
    </location>
</feature>
<comment type="function">
    <text evidence="5">A acetyltransferase, which acetylates the inositol ring of phosphatidylinositol during biosynthesis of GPI-anchor.</text>
</comment>
<comment type="caution">
    <text evidence="5">Lacks conserved residue(s) required for the propagation of feature annotation.</text>
</comment>
<evidence type="ECO:0000256" key="5">
    <source>
        <dbReference type="RuleBase" id="RU280819"/>
    </source>
</evidence>
<feature type="transmembrane region" description="Helical" evidence="5">
    <location>
        <begin position="230"/>
        <end position="246"/>
    </location>
</feature>
<dbReference type="STRING" id="166423.A0A0M8ZQ58"/>
<evidence type="ECO:0000256" key="2">
    <source>
        <dbReference type="ARBA" id="ARBA00022692"/>
    </source>
</evidence>